<keyword evidence="1" id="KW-0805">Transcription regulation</keyword>
<comment type="caution">
    <text evidence="5">The sequence shown here is derived from an EMBL/GenBank/DDBJ whole genome shotgun (WGS) entry which is preliminary data.</text>
</comment>
<gene>
    <name evidence="5" type="ORF">CXB51_020415</name>
</gene>
<protein>
    <recommendedName>
        <fullName evidence="7">BZIP domain-containing protein</fullName>
    </recommendedName>
</protein>
<evidence type="ECO:0008006" key="7">
    <source>
        <dbReference type="Google" id="ProtNLM"/>
    </source>
</evidence>
<dbReference type="InterPro" id="IPR052483">
    <property type="entry name" value="bZIP_transcription_regulators"/>
</dbReference>
<name>A0A8J6CWB6_9ROSI</name>
<feature type="region of interest" description="Disordered" evidence="4">
    <location>
        <begin position="1"/>
        <end position="56"/>
    </location>
</feature>
<dbReference type="GO" id="GO:0045893">
    <property type="term" value="P:positive regulation of DNA-templated transcription"/>
    <property type="evidence" value="ECO:0007669"/>
    <property type="project" value="TreeGrafter"/>
</dbReference>
<evidence type="ECO:0000256" key="3">
    <source>
        <dbReference type="ARBA" id="ARBA00023242"/>
    </source>
</evidence>
<reference evidence="5 6" key="1">
    <citation type="journal article" date="2021" name="bioRxiv">
        <title>The Gossypium anomalum genome as a resource for cotton improvement and evolutionary analysis of hybrid incompatibility.</title>
        <authorList>
            <person name="Grover C.E."/>
            <person name="Yuan D."/>
            <person name="Arick M.A."/>
            <person name="Miller E.R."/>
            <person name="Hu G."/>
            <person name="Peterson D.G."/>
            <person name="Wendel J.F."/>
            <person name="Udall J.A."/>
        </authorList>
    </citation>
    <scope>NUCLEOTIDE SEQUENCE [LARGE SCALE GENOMIC DNA]</scope>
    <source>
        <strain evidence="5">JFW-Udall</strain>
        <tissue evidence="5">Leaf</tissue>
    </source>
</reference>
<dbReference type="GO" id="GO:0003677">
    <property type="term" value="F:DNA binding"/>
    <property type="evidence" value="ECO:0007669"/>
    <property type="project" value="TreeGrafter"/>
</dbReference>
<dbReference type="AlphaFoldDB" id="A0A8J6CWB6"/>
<keyword evidence="3" id="KW-0539">Nucleus</keyword>
<dbReference type="PANTHER" id="PTHR46391:SF21">
    <property type="entry name" value="BZIP DOMAIN-CONTAINING PROTEIN"/>
    <property type="match status" value="1"/>
</dbReference>
<dbReference type="Proteomes" id="UP000701853">
    <property type="component" value="Chromosome 8"/>
</dbReference>
<dbReference type="EMBL" id="JAHUZN010000008">
    <property type="protein sequence ID" value="KAG8486969.1"/>
    <property type="molecule type" value="Genomic_DNA"/>
</dbReference>
<evidence type="ECO:0000313" key="5">
    <source>
        <dbReference type="EMBL" id="KAG8486969.1"/>
    </source>
</evidence>
<proteinExistence type="predicted"/>
<organism evidence="5 6">
    <name type="scientific">Gossypium anomalum</name>
    <dbReference type="NCBI Taxonomy" id="47600"/>
    <lineage>
        <taxon>Eukaryota</taxon>
        <taxon>Viridiplantae</taxon>
        <taxon>Streptophyta</taxon>
        <taxon>Embryophyta</taxon>
        <taxon>Tracheophyta</taxon>
        <taxon>Spermatophyta</taxon>
        <taxon>Magnoliopsida</taxon>
        <taxon>eudicotyledons</taxon>
        <taxon>Gunneridae</taxon>
        <taxon>Pentapetalae</taxon>
        <taxon>rosids</taxon>
        <taxon>malvids</taxon>
        <taxon>Malvales</taxon>
        <taxon>Malvaceae</taxon>
        <taxon>Malvoideae</taxon>
        <taxon>Gossypium</taxon>
    </lineage>
</organism>
<keyword evidence="2" id="KW-0804">Transcription</keyword>
<dbReference type="GO" id="GO:0005634">
    <property type="term" value="C:nucleus"/>
    <property type="evidence" value="ECO:0007669"/>
    <property type="project" value="TreeGrafter"/>
</dbReference>
<evidence type="ECO:0000313" key="6">
    <source>
        <dbReference type="Proteomes" id="UP000701853"/>
    </source>
</evidence>
<sequence length="220" mass="24330">MAGINNRDVNEETFNAPLPELPSNGSGNANNERVPQSTNGNQVPHAEGQGVDTSMAMDPKILKRAAASRLYSQRYRLKQINYIAQLEAKARALEAEVAAAYPKIRDADAQNSLLRAENGSMQEKLSVLSGEIMLKEAKYHELKKEKDALKQLSLMHLSPAFAESSQPNHYGYPPVNNMAMDQQGFNQFVGAVAPPPMMQNQNTENEFGFDVNFGDNYNPM</sequence>
<keyword evidence="6" id="KW-1185">Reference proteome</keyword>
<feature type="compositionally biased region" description="Polar residues" evidence="4">
    <location>
        <begin position="23"/>
        <end position="42"/>
    </location>
</feature>
<dbReference type="PANTHER" id="PTHR46391">
    <property type="entry name" value="BASIC LEUCINE ZIPPER 34"/>
    <property type="match status" value="1"/>
</dbReference>
<dbReference type="OrthoDB" id="552661at2759"/>
<evidence type="ECO:0000256" key="2">
    <source>
        <dbReference type="ARBA" id="ARBA00023163"/>
    </source>
</evidence>
<accession>A0A8J6CWB6</accession>
<evidence type="ECO:0000256" key="4">
    <source>
        <dbReference type="SAM" id="MobiDB-lite"/>
    </source>
</evidence>
<evidence type="ECO:0000256" key="1">
    <source>
        <dbReference type="ARBA" id="ARBA00023015"/>
    </source>
</evidence>